<dbReference type="NCBIfam" id="TIGR00231">
    <property type="entry name" value="small_GTP"/>
    <property type="match status" value="1"/>
</dbReference>
<dbReference type="Gene3D" id="3.10.20.30">
    <property type="match status" value="1"/>
</dbReference>
<dbReference type="PRINTS" id="PR00326">
    <property type="entry name" value="GTP1OBG"/>
</dbReference>
<dbReference type="GO" id="GO:0005525">
    <property type="term" value="F:GTP binding"/>
    <property type="evidence" value="ECO:0007669"/>
    <property type="project" value="UniProtKB-KW"/>
</dbReference>
<dbReference type="InterPro" id="IPR006073">
    <property type="entry name" value="GTP-bd"/>
</dbReference>
<evidence type="ECO:0000313" key="5">
    <source>
        <dbReference type="EMBL" id="PIU03632.1"/>
    </source>
</evidence>
<dbReference type="Proteomes" id="UP000228996">
    <property type="component" value="Unassembled WGS sequence"/>
</dbReference>
<dbReference type="GO" id="GO:0003924">
    <property type="term" value="F:GTPase activity"/>
    <property type="evidence" value="ECO:0007669"/>
    <property type="project" value="InterPro"/>
</dbReference>
<feature type="domain" description="OBG-type G" evidence="4">
    <location>
        <begin position="64"/>
        <end position="287"/>
    </location>
</feature>
<evidence type="ECO:0000256" key="2">
    <source>
        <dbReference type="ARBA" id="ARBA00022842"/>
    </source>
</evidence>
<keyword evidence="3" id="KW-0342">GTP-binding</keyword>
<sequence>MDEISDRIEQIKEEMRTTPYHKGTEHHIGRLRARLAVLQDQLVERQSGGGGGGKGFEVKHFGDATVVLVGFPSVGKSTLLNVLTSAHSKIAPYPFSTLTVIPGMMDYLGAQIQILDVPGLISGAASGKGHGKQVLAVARNADLIVLLVETNHLEQIALMEKELEQAGVRINKTKPNIFIKETEKGGIKLNLSTSHLSLSRMEIEGIAQEFRITNAEITFEQDITIDNLIDAFMANRVYIPAITVVNKIDQISLGEMGVLGELGVIRVSAEKKIGLEELREKIWKKLGLIRVYLKTKDEEPDLSDPLIIKEGQSVEETARKIHGNLALTIKEAKVWGKSVKFQAQTVSPGHILQDEDILMLVNRETNTPNS</sequence>
<dbReference type="FunFam" id="3.10.20.30:FF:000003">
    <property type="entry name" value="Developmentally-regulated GTP-binding protein 1"/>
    <property type="match status" value="1"/>
</dbReference>
<accession>A0A2M6XD93</accession>
<dbReference type="InterPro" id="IPR012676">
    <property type="entry name" value="TGS-like"/>
</dbReference>
<evidence type="ECO:0000313" key="6">
    <source>
        <dbReference type="Proteomes" id="UP000228996"/>
    </source>
</evidence>
<dbReference type="AlphaFoldDB" id="A0A2M6XD93"/>
<dbReference type="EMBL" id="PEYO01000013">
    <property type="protein sequence ID" value="PIU03632.1"/>
    <property type="molecule type" value="Genomic_DNA"/>
</dbReference>
<proteinExistence type="predicted"/>
<dbReference type="InterPro" id="IPR012675">
    <property type="entry name" value="Beta-grasp_dom_sf"/>
</dbReference>
<evidence type="ECO:0000256" key="3">
    <source>
        <dbReference type="ARBA" id="ARBA00023134"/>
    </source>
</evidence>
<dbReference type="InterPro" id="IPR004095">
    <property type="entry name" value="TGS"/>
</dbReference>
<dbReference type="InterPro" id="IPR031167">
    <property type="entry name" value="G_OBG"/>
</dbReference>
<dbReference type="PROSITE" id="PS51710">
    <property type="entry name" value="G_OBG"/>
    <property type="match status" value="1"/>
</dbReference>
<dbReference type="InterPro" id="IPR031662">
    <property type="entry name" value="GTP-binding_2"/>
</dbReference>
<keyword evidence="1" id="KW-0547">Nucleotide-binding</keyword>
<dbReference type="Gene3D" id="6.10.140.1070">
    <property type="match status" value="2"/>
</dbReference>
<dbReference type="SUPFAM" id="SSF52540">
    <property type="entry name" value="P-loop containing nucleoside triphosphate hydrolases"/>
    <property type="match status" value="1"/>
</dbReference>
<dbReference type="SUPFAM" id="SSF81271">
    <property type="entry name" value="TGS-like"/>
    <property type="match status" value="1"/>
</dbReference>
<dbReference type="Pfam" id="PF16897">
    <property type="entry name" value="MMR_HSR1_Xtn"/>
    <property type="match status" value="1"/>
</dbReference>
<protein>
    <submittedName>
        <fullName evidence="5">GTP-binding protein</fullName>
    </submittedName>
</protein>
<dbReference type="InterPro" id="IPR027417">
    <property type="entry name" value="P-loop_NTPase"/>
</dbReference>
<evidence type="ECO:0000259" key="4">
    <source>
        <dbReference type="PROSITE" id="PS51710"/>
    </source>
</evidence>
<dbReference type="InterPro" id="IPR005225">
    <property type="entry name" value="Small_GTP-bd"/>
</dbReference>
<reference evidence="6" key="1">
    <citation type="submission" date="2017-09" db="EMBL/GenBank/DDBJ databases">
        <title>Depth-based differentiation of microbial function through sediment-hosted aquifers and enrichment of novel symbionts in the deep terrestrial subsurface.</title>
        <authorList>
            <person name="Probst A.J."/>
            <person name="Ladd B."/>
            <person name="Jarett J.K."/>
            <person name="Geller-Mcgrath D.E."/>
            <person name="Sieber C.M.K."/>
            <person name="Emerson J.B."/>
            <person name="Anantharaman K."/>
            <person name="Thomas B.C."/>
            <person name="Malmstrom R."/>
            <person name="Stieglmeier M."/>
            <person name="Klingl A."/>
            <person name="Woyke T."/>
            <person name="Ryan C.M."/>
            <person name="Banfield J.F."/>
        </authorList>
    </citation>
    <scope>NUCLEOTIDE SEQUENCE [LARGE SCALE GENOMIC DNA]</scope>
</reference>
<dbReference type="PANTHER" id="PTHR43127">
    <property type="entry name" value="DEVELOPMENTALLY-REGULATED GTP-BINDING PROTEIN 2"/>
    <property type="match status" value="1"/>
</dbReference>
<dbReference type="InterPro" id="IPR045001">
    <property type="entry name" value="DRG"/>
</dbReference>
<gene>
    <name evidence="5" type="ORF">COT44_02465</name>
</gene>
<keyword evidence="2" id="KW-0460">Magnesium</keyword>
<dbReference type="Pfam" id="PF01926">
    <property type="entry name" value="MMR_HSR1"/>
    <property type="match status" value="1"/>
</dbReference>
<organism evidence="5 6">
    <name type="scientific">Candidatus Shapirobacteria bacterium CG08_land_8_20_14_0_20_39_18</name>
    <dbReference type="NCBI Taxonomy" id="1974883"/>
    <lineage>
        <taxon>Bacteria</taxon>
        <taxon>Candidatus Shapironibacteriota</taxon>
    </lineage>
</organism>
<name>A0A2M6XD93_9BACT</name>
<dbReference type="Pfam" id="PF02824">
    <property type="entry name" value="TGS"/>
    <property type="match status" value="1"/>
</dbReference>
<comment type="caution">
    <text evidence="5">The sequence shown here is derived from an EMBL/GenBank/DDBJ whole genome shotgun (WGS) entry which is preliminary data.</text>
</comment>
<dbReference type="CDD" id="cd01896">
    <property type="entry name" value="DRG"/>
    <property type="match status" value="1"/>
</dbReference>
<evidence type="ECO:0000256" key="1">
    <source>
        <dbReference type="ARBA" id="ARBA00022741"/>
    </source>
</evidence>